<evidence type="ECO:0000313" key="2">
    <source>
        <dbReference type="Proteomes" id="UP000289792"/>
    </source>
</evidence>
<dbReference type="EMBL" id="SDDZ01000004">
    <property type="protein sequence ID" value="RXJ50067.1"/>
    <property type="molecule type" value="Genomic_DNA"/>
</dbReference>
<protein>
    <submittedName>
        <fullName evidence="1">Uncharacterized protein</fullName>
    </submittedName>
</protein>
<dbReference type="Proteomes" id="UP000289792">
    <property type="component" value="Unassembled WGS sequence"/>
</dbReference>
<comment type="caution">
    <text evidence="1">The sequence shown here is derived from an EMBL/GenBank/DDBJ whole genome shotgun (WGS) entry which is preliminary data.</text>
</comment>
<dbReference type="OrthoDB" id="1273053at2"/>
<sequence>MIKINKESPIYDRRIVLIDEEKNYKPINWQKLILDSAINPVFSAFNLLRDKEAYSNDFAGFGEIKYCNNHFRFPPQHPQKGIVYSCPDYEPDFYIPLSNFHQHTLKLKESAFIEMCGHLGAKEILLIEEVVDNSKINLDLKADDIPTQNGNATVGVKTEYKNNKADSAKVFFVFPKPPNHNFTKYENKWIESEPTWRTLQKVRLENKVSEYSAEFNYTDEMGITTDIAGKLNKVGLNIGGSFNRFKKIERKYKVIFWDDLE</sequence>
<name>A0A4Q0XGT9_9FLAO</name>
<organism evidence="1 2">
    <name type="scientific">Gelidibacter gilvus</name>
    <dbReference type="NCBI Taxonomy" id="59602"/>
    <lineage>
        <taxon>Bacteria</taxon>
        <taxon>Pseudomonadati</taxon>
        <taxon>Bacteroidota</taxon>
        <taxon>Flavobacteriia</taxon>
        <taxon>Flavobacteriales</taxon>
        <taxon>Flavobacteriaceae</taxon>
        <taxon>Gelidibacter</taxon>
    </lineage>
</organism>
<keyword evidence="2" id="KW-1185">Reference proteome</keyword>
<dbReference type="AlphaFoldDB" id="A0A4Q0XGT9"/>
<reference evidence="1 2" key="1">
    <citation type="submission" date="2019-01" db="EMBL/GenBank/DDBJ databases">
        <title>Genome sequence of the Antarctic species Gelidibacter gilvus ACAM 158(T).</title>
        <authorList>
            <person name="Bowman J.P."/>
        </authorList>
    </citation>
    <scope>NUCLEOTIDE SEQUENCE [LARGE SCALE GENOMIC DNA]</scope>
    <source>
        <strain evidence="1 2">IC158</strain>
    </source>
</reference>
<gene>
    <name evidence="1" type="ORF">ESZ48_08740</name>
</gene>
<evidence type="ECO:0000313" key="1">
    <source>
        <dbReference type="EMBL" id="RXJ50067.1"/>
    </source>
</evidence>
<accession>A0A4Q0XGT9</accession>
<proteinExistence type="predicted"/>
<dbReference type="RefSeq" id="WP_129016962.1">
    <property type="nucleotide sequence ID" value="NZ_SDDZ01000004.1"/>
</dbReference>